<dbReference type="RefSeq" id="WP_311663818.1">
    <property type="nucleotide sequence ID" value="NZ_JAVREO010000001.1"/>
</dbReference>
<gene>
    <name evidence="1" type="ORF">RM844_01710</name>
</gene>
<name>A0ABU2JL68_9ACTN</name>
<evidence type="ECO:0000313" key="2">
    <source>
        <dbReference type="Proteomes" id="UP001183410"/>
    </source>
</evidence>
<dbReference type="EMBL" id="JAVREO010000001">
    <property type="protein sequence ID" value="MDT0264998.1"/>
    <property type="molecule type" value="Genomic_DNA"/>
</dbReference>
<evidence type="ECO:0000313" key="1">
    <source>
        <dbReference type="EMBL" id="MDT0264998.1"/>
    </source>
</evidence>
<organism evidence="1 2">
    <name type="scientific">Streptomyces chisholmiae</name>
    <dbReference type="NCBI Taxonomy" id="3075540"/>
    <lineage>
        <taxon>Bacteria</taxon>
        <taxon>Bacillati</taxon>
        <taxon>Actinomycetota</taxon>
        <taxon>Actinomycetes</taxon>
        <taxon>Kitasatosporales</taxon>
        <taxon>Streptomycetaceae</taxon>
        <taxon>Streptomyces</taxon>
    </lineage>
</organism>
<dbReference type="Proteomes" id="UP001183410">
    <property type="component" value="Unassembled WGS sequence"/>
</dbReference>
<accession>A0ABU2JL68</accession>
<sequence length="81" mass="8984">MDARMIEKAVFLLREAHTSQEETVHALARYFPGSAYEDRVRCTAEAGDLVHVGRPPVTLVASQVADARYFAAAHERHAFGD</sequence>
<protein>
    <submittedName>
        <fullName evidence="1">Uncharacterized protein</fullName>
    </submittedName>
</protein>
<keyword evidence="2" id="KW-1185">Reference proteome</keyword>
<comment type="caution">
    <text evidence="1">The sequence shown here is derived from an EMBL/GenBank/DDBJ whole genome shotgun (WGS) entry which is preliminary data.</text>
</comment>
<proteinExistence type="predicted"/>
<reference evidence="2" key="1">
    <citation type="submission" date="2023-07" db="EMBL/GenBank/DDBJ databases">
        <title>30 novel species of actinomycetes from the DSMZ collection.</title>
        <authorList>
            <person name="Nouioui I."/>
        </authorList>
    </citation>
    <scope>NUCLEOTIDE SEQUENCE [LARGE SCALE GENOMIC DNA]</scope>
    <source>
        <strain evidence="2">DSM 44915</strain>
    </source>
</reference>